<comment type="caution">
    <text evidence="1">The sequence shown here is derived from an EMBL/GenBank/DDBJ whole genome shotgun (WGS) entry which is preliminary data.</text>
</comment>
<organism evidence="1 2">
    <name type="scientific">Fodinibacter luteus</name>
    <dbReference type="NCBI Taxonomy" id="552064"/>
    <lineage>
        <taxon>Bacteria</taxon>
        <taxon>Bacillati</taxon>
        <taxon>Actinomycetota</taxon>
        <taxon>Actinomycetes</taxon>
        <taxon>Micrococcales</taxon>
        <taxon>Intrasporangiaceae</taxon>
        <taxon>Fodinibacter (ex Wang et al. 2009)</taxon>
    </lineage>
</organism>
<dbReference type="RefSeq" id="WP_345207826.1">
    <property type="nucleotide sequence ID" value="NZ_BAABGM010000022.1"/>
</dbReference>
<dbReference type="EMBL" id="BAABGM010000022">
    <property type="protein sequence ID" value="GAA4411381.1"/>
    <property type="molecule type" value="Genomic_DNA"/>
</dbReference>
<evidence type="ECO:0000313" key="1">
    <source>
        <dbReference type="EMBL" id="GAA4411381.1"/>
    </source>
</evidence>
<keyword evidence="2" id="KW-1185">Reference proteome</keyword>
<gene>
    <name evidence="1" type="ORF">GCM10023168_32190</name>
</gene>
<proteinExistence type="predicted"/>
<protein>
    <submittedName>
        <fullName evidence="1">Uncharacterized protein</fullName>
    </submittedName>
</protein>
<reference evidence="2" key="1">
    <citation type="journal article" date="2019" name="Int. J. Syst. Evol. Microbiol.">
        <title>The Global Catalogue of Microorganisms (GCM) 10K type strain sequencing project: providing services to taxonomists for standard genome sequencing and annotation.</title>
        <authorList>
            <consortium name="The Broad Institute Genomics Platform"/>
            <consortium name="The Broad Institute Genome Sequencing Center for Infectious Disease"/>
            <person name="Wu L."/>
            <person name="Ma J."/>
        </authorList>
    </citation>
    <scope>NUCLEOTIDE SEQUENCE [LARGE SCALE GENOMIC DNA]</scope>
    <source>
        <strain evidence="2">JCM 17809</strain>
    </source>
</reference>
<dbReference type="Proteomes" id="UP001500945">
    <property type="component" value="Unassembled WGS sequence"/>
</dbReference>
<evidence type="ECO:0000313" key="2">
    <source>
        <dbReference type="Proteomes" id="UP001500945"/>
    </source>
</evidence>
<accession>A0ABP8KPY4</accession>
<sequence length="68" mass="7634">MARADREGLSLGYRIMYRIKYAGLHVFGPAQLGTEADPQARLKRQREAKVAAAREARLQREAGRPPRG</sequence>
<name>A0ABP8KPY4_9MICO</name>